<sequence>MEGLDGLREEEVVGMSGYNWDQLTIHQNLLADTRLAVDLAINPEPPPSLLPPHFPSLRVKKKKKAESDVRFSESTSVLAKQNTRN</sequence>
<evidence type="ECO:0000313" key="1">
    <source>
        <dbReference type="EMBL" id="GAU90614.1"/>
    </source>
</evidence>
<proteinExistence type="predicted"/>
<protein>
    <submittedName>
        <fullName evidence="1">Uncharacterized protein</fullName>
    </submittedName>
</protein>
<dbReference type="EMBL" id="BDGG01000001">
    <property type="protein sequence ID" value="GAU90614.1"/>
    <property type="molecule type" value="Genomic_DNA"/>
</dbReference>
<name>A0A1D1ULN1_RAMVA</name>
<evidence type="ECO:0000313" key="2">
    <source>
        <dbReference type="Proteomes" id="UP000186922"/>
    </source>
</evidence>
<reference evidence="1 2" key="1">
    <citation type="journal article" date="2016" name="Nat. Commun.">
        <title>Extremotolerant tardigrade genome and improved radiotolerance of human cultured cells by tardigrade-unique protein.</title>
        <authorList>
            <person name="Hashimoto T."/>
            <person name="Horikawa D.D."/>
            <person name="Saito Y."/>
            <person name="Kuwahara H."/>
            <person name="Kozuka-Hata H."/>
            <person name="Shin-I T."/>
            <person name="Minakuchi Y."/>
            <person name="Ohishi K."/>
            <person name="Motoyama A."/>
            <person name="Aizu T."/>
            <person name="Enomoto A."/>
            <person name="Kondo K."/>
            <person name="Tanaka S."/>
            <person name="Hara Y."/>
            <person name="Koshikawa S."/>
            <person name="Sagara H."/>
            <person name="Miura T."/>
            <person name="Yokobori S."/>
            <person name="Miyagawa K."/>
            <person name="Suzuki Y."/>
            <person name="Kubo T."/>
            <person name="Oyama M."/>
            <person name="Kohara Y."/>
            <person name="Fujiyama A."/>
            <person name="Arakawa K."/>
            <person name="Katayama T."/>
            <person name="Toyoda A."/>
            <person name="Kunieda T."/>
        </authorList>
    </citation>
    <scope>NUCLEOTIDE SEQUENCE [LARGE SCALE GENOMIC DNA]</scope>
    <source>
        <strain evidence="1 2">YOKOZUNA-1</strain>
    </source>
</reference>
<dbReference type="Proteomes" id="UP000186922">
    <property type="component" value="Unassembled WGS sequence"/>
</dbReference>
<gene>
    <name evidence="1" type="primary">RvY_03007-1</name>
    <name evidence="1" type="synonym">RvY_03007.1</name>
    <name evidence="1" type="ORF">RvY_03007</name>
</gene>
<dbReference type="AlphaFoldDB" id="A0A1D1ULN1"/>
<accession>A0A1D1ULN1</accession>
<organism evidence="1 2">
    <name type="scientific">Ramazzottius varieornatus</name>
    <name type="common">Water bear</name>
    <name type="synonym">Tardigrade</name>
    <dbReference type="NCBI Taxonomy" id="947166"/>
    <lineage>
        <taxon>Eukaryota</taxon>
        <taxon>Metazoa</taxon>
        <taxon>Ecdysozoa</taxon>
        <taxon>Tardigrada</taxon>
        <taxon>Eutardigrada</taxon>
        <taxon>Parachela</taxon>
        <taxon>Hypsibioidea</taxon>
        <taxon>Ramazzottiidae</taxon>
        <taxon>Ramazzottius</taxon>
    </lineage>
</organism>
<comment type="caution">
    <text evidence="1">The sequence shown here is derived from an EMBL/GenBank/DDBJ whole genome shotgun (WGS) entry which is preliminary data.</text>
</comment>
<keyword evidence="2" id="KW-1185">Reference proteome</keyword>